<evidence type="ECO:0000256" key="1">
    <source>
        <dbReference type="SAM" id="MobiDB-lite"/>
    </source>
</evidence>
<feature type="compositionally biased region" description="Basic and acidic residues" evidence="1">
    <location>
        <begin position="73"/>
        <end position="82"/>
    </location>
</feature>
<feature type="compositionally biased region" description="Basic and acidic residues" evidence="1">
    <location>
        <begin position="21"/>
        <end position="31"/>
    </location>
</feature>
<feature type="compositionally biased region" description="Polar residues" evidence="1">
    <location>
        <begin position="35"/>
        <end position="48"/>
    </location>
</feature>
<dbReference type="OrthoDB" id="5583434at2759"/>
<comment type="caution">
    <text evidence="3">The sequence shown here is derived from an EMBL/GenBank/DDBJ whole genome shotgun (WGS) entry which is preliminary data.</text>
</comment>
<feature type="compositionally biased region" description="Basic and acidic residues" evidence="1">
    <location>
        <begin position="96"/>
        <end position="106"/>
    </location>
</feature>
<accession>A0A9W8HSP9</accession>
<keyword evidence="2" id="KW-0812">Transmembrane</keyword>
<name>A0A9W8HSP9_9FUNG</name>
<keyword evidence="2" id="KW-1133">Transmembrane helix</keyword>
<reference evidence="3" key="1">
    <citation type="submission" date="2022-07" db="EMBL/GenBank/DDBJ databases">
        <title>Phylogenomic reconstructions and comparative analyses of Kickxellomycotina fungi.</title>
        <authorList>
            <person name="Reynolds N.K."/>
            <person name="Stajich J.E."/>
            <person name="Barry K."/>
            <person name="Grigoriev I.V."/>
            <person name="Crous P."/>
            <person name="Smith M.E."/>
        </authorList>
    </citation>
    <scope>NUCLEOTIDE SEQUENCE</scope>
    <source>
        <strain evidence="3">NRRL 1565</strain>
    </source>
</reference>
<keyword evidence="2" id="KW-0472">Membrane</keyword>
<evidence type="ECO:0000256" key="2">
    <source>
        <dbReference type="SAM" id="Phobius"/>
    </source>
</evidence>
<keyword evidence="4" id="KW-1185">Reference proteome</keyword>
<feature type="transmembrane region" description="Helical" evidence="2">
    <location>
        <begin position="282"/>
        <end position="310"/>
    </location>
</feature>
<evidence type="ECO:0000313" key="4">
    <source>
        <dbReference type="Proteomes" id="UP001140094"/>
    </source>
</evidence>
<feature type="region of interest" description="Disordered" evidence="1">
    <location>
        <begin position="21"/>
        <end position="50"/>
    </location>
</feature>
<sequence length="312" mass="33797">MSHTEPVESEAQRRRRLRQERILNRGNDRLGRIRSTLSQTQEELSSGEMSMVGGHELKTAEPTAHVAGISLDSVDRTAADSRPRRRAGNLARAARLKAEAARDQQPLHDSNTSAGSDGKDIRQALNTVDINSNALHDAVTAEIADPAANRPSQLGASASFASSTDGAQAPSHLVTARRFSVTGLSQSVVRLMPVLSVFVYGIRRESGYERLMGDSEADVRAKWANLLDARPDSRLDEWAGGNFLLWYVMLIEAVLYGAYLILADRRPQTSNALLANIPGLPGWTAAVFSAGGRILDSISLLLFLTALCIVTV</sequence>
<feature type="region of interest" description="Disordered" evidence="1">
    <location>
        <begin position="69"/>
        <end position="119"/>
    </location>
</feature>
<organism evidence="3 4">
    <name type="scientific">Coemansia guatemalensis</name>
    <dbReference type="NCBI Taxonomy" id="2761395"/>
    <lineage>
        <taxon>Eukaryota</taxon>
        <taxon>Fungi</taxon>
        <taxon>Fungi incertae sedis</taxon>
        <taxon>Zoopagomycota</taxon>
        <taxon>Kickxellomycotina</taxon>
        <taxon>Kickxellomycetes</taxon>
        <taxon>Kickxellales</taxon>
        <taxon>Kickxellaceae</taxon>
        <taxon>Coemansia</taxon>
    </lineage>
</organism>
<protein>
    <submittedName>
        <fullName evidence="3">Uncharacterized protein</fullName>
    </submittedName>
</protein>
<dbReference type="EMBL" id="JANBUO010002554">
    <property type="protein sequence ID" value="KAJ2794381.1"/>
    <property type="molecule type" value="Genomic_DNA"/>
</dbReference>
<evidence type="ECO:0000313" key="3">
    <source>
        <dbReference type="EMBL" id="KAJ2794381.1"/>
    </source>
</evidence>
<dbReference type="Proteomes" id="UP001140094">
    <property type="component" value="Unassembled WGS sequence"/>
</dbReference>
<proteinExistence type="predicted"/>
<feature type="transmembrane region" description="Helical" evidence="2">
    <location>
        <begin position="243"/>
        <end position="262"/>
    </location>
</feature>
<dbReference type="AlphaFoldDB" id="A0A9W8HSP9"/>
<gene>
    <name evidence="3" type="ORF">H4R20_006246</name>
</gene>